<organism evidence="3 4">
    <name type="scientific">Penstemon smallii</name>
    <dbReference type="NCBI Taxonomy" id="265156"/>
    <lineage>
        <taxon>Eukaryota</taxon>
        <taxon>Viridiplantae</taxon>
        <taxon>Streptophyta</taxon>
        <taxon>Embryophyta</taxon>
        <taxon>Tracheophyta</taxon>
        <taxon>Spermatophyta</taxon>
        <taxon>Magnoliopsida</taxon>
        <taxon>eudicotyledons</taxon>
        <taxon>Gunneridae</taxon>
        <taxon>Pentapetalae</taxon>
        <taxon>asterids</taxon>
        <taxon>lamiids</taxon>
        <taxon>Lamiales</taxon>
        <taxon>Plantaginaceae</taxon>
        <taxon>Cheloneae</taxon>
        <taxon>Penstemon</taxon>
    </lineage>
</organism>
<feature type="coiled-coil region" evidence="1">
    <location>
        <begin position="1"/>
        <end position="80"/>
    </location>
</feature>
<feature type="compositionally biased region" description="Polar residues" evidence="2">
    <location>
        <begin position="305"/>
        <end position="319"/>
    </location>
</feature>
<dbReference type="PANTHER" id="PTHR35712">
    <property type="entry name" value="MYOSIN HEAVY CHAIN-LIKE PROTEIN"/>
    <property type="match status" value="1"/>
</dbReference>
<dbReference type="EMBL" id="JBJXBP010000008">
    <property type="protein sequence ID" value="KAL3814320.1"/>
    <property type="molecule type" value="Genomic_DNA"/>
</dbReference>
<feature type="compositionally biased region" description="Basic and acidic residues" evidence="2">
    <location>
        <begin position="294"/>
        <end position="303"/>
    </location>
</feature>
<dbReference type="AlphaFoldDB" id="A0ABD3RUP9"/>
<feature type="region of interest" description="Disordered" evidence="2">
    <location>
        <begin position="292"/>
        <end position="319"/>
    </location>
</feature>
<keyword evidence="4" id="KW-1185">Reference proteome</keyword>
<dbReference type="Proteomes" id="UP001634393">
    <property type="component" value="Unassembled WGS sequence"/>
</dbReference>
<proteinExistence type="predicted"/>
<keyword evidence="1" id="KW-0175">Coiled coil</keyword>
<sequence length="376" mass="43098">MDETLTDKESLIARVQQLERERNELQKDIEQFCIQQAGPAYLGVATRMHFQRTAALEQEIENLKNNLAACARENQNIQEELSEAYRIKSQLADLHSAEVSKNVESEKQLKFFQGCVAAAFAERDNAIMEAEKAKEREELMPQELNKFQGKVEELNRELVGEKELTTTLRLDLEKLEKQNESSLEAEVETLRRSVNNLQNKLQLILSEEKVKKQISALLHYHSQYRMDIMNLLDEGNSELKSIVDVIVGKIRQLELSREHDLKSSLTQDNELVEKIRQLELSREHILKSSPIQDTELHETECKDTSGPSLPTQNAPGTGDTSAALAQALHEKVSTLLLLSQQEERHLLERNVNEALQKKIEELQRNLLQVTNEKDED</sequence>
<feature type="coiled-coil region" evidence="1">
    <location>
        <begin position="337"/>
        <end position="372"/>
    </location>
</feature>
<accession>A0ABD3RUP9</accession>
<dbReference type="PANTHER" id="PTHR35712:SF1">
    <property type="entry name" value="MYOSIN HEAVY CHAIN-LIKE PROTEIN"/>
    <property type="match status" value="1"/>
</dbReference>
<evidence type="ECO:0000256" key="2">
    <source>
        <dbReference type="SAM" id="MobiDB-lite"/>
    </source>
</evidence>
<feature type="coiled-coil region" evidence="1">
    <location>
        <begin position="116"/>
        <end position="207"/>
    </location>
</feature>
<comment type="caution">
    <text evidence="3">The sequence shown here is derived from an EMBL/GenBank/DDBJ whole genome shotgun (WGS) entry which is preliminary data.</text>
</comment>
<evidence type="ECO:0000313" key="3">
    <source>
        <dbReference type="EMBL" id="KAL3814320.1"/>
    </source>
</evidence>
<gene>
    <name evidence="3" type="ORF">ACJIZ3_015588</name>
</gene>
<evidence type="ECO:0000313" key="4">
    <source>
        <dbReference type="Proteomes" id="UP001634393"/>
    </source>
</evidence>
<name>A0ABD3RUP9_9LAMI</name>
<protein>
    <submittedName>
        <fullName evidence="3">Uncharacterized protein</fullName>
    </submittedName>
</protein>
<reference evidence="3 4" key="1">
    <citation type="submission" date="2024-12" db="EMBL/GenBank/DDBJ databases">
        <title>The unique morphological basis and parallel evolutionary history of personate flowers in Penstemon.</title>
        <authorList>
            <person name="Depatie T.H."/>
            <person name="Wessinger C.A."/>
        </authorList>
    </citation>
    <scope>NUCLEOTIDE SEQUENCE [LARGE SCALE GENOMIC DNA]</scope>
    <source>
        <strain evidence="3">WTNN_2</strain>
        <tissue evidence="3">Leaf</tissue>
    </source>
</reference>
<evidence type="ECO:0000256" key="1">
    <source>
        <dbReference type="SAM" id="Coils"/>
    </source>
</evidence>